<protein>
    <submittedName>
        <fullName evidence="1">Uncharacterized protein</fullName>
    </submittedName>
</protein>
<dbReference type="Proteomes" id="UP001158986">
    <property type="component" value="Unassembled WGS sequence"/>
</dbReference>
<proteinExistence type="predicted"/>
<organism evidence="1 2">
    <name type="scientific">Peronospora belbahrii</name>
    <dbReference type="NCBI Taxonomy" id="622444"/>
    <lineage>
        <taxon>Eukaryota</taxon>
        <taxon>Sar</taxon>
        <taxon>Stramenopiles</taxon>
        <taxon>Oomycota</taxon>
        <taxon>Peronosporomycetes</taxon>
        <taxon>Peronosporales</taxon>
        <taxon>Peronosporaceae</taxon>
        <taxon>Peronospora</taxon>
    </lineage>
</organism>
<name>A0ABN8CX77_9STRA</name>
<gene>
    <name evidence="1" type="ORF">PBS001_LOCUS2479</name>
</gene>
<accession>A0ABN8CX77</accession>
<reference evidence="1 2" key="1">
    <citation type="submission" date="2021-11" db="EMBL/GenBank/DDBJ databases">
        <authorList>
            <person name="Islam A."/>
            <person name="Islam S."/>
            <person name="Flora M.S."/>
            <person name="Rahman M."/>
            <person name="Ziaur R.M."/>
            <person name="Epstein J.H."/>
            <person name="Hassan M."/>
            <person name="Klassen M."/>
            <person name="Woodard K."/>
            <person name="Webb A."/>
            <person name="Webby R.J."/>
            <person name="El Zowalaty M.E."/>
        </authorList>
    </citation>
    <scope>NUCLEOTIDE SEQUENCE [LARGE SCALE GENOMIC DNA]</scope>
    <source>
        <strain evidence="1">Pbs1</strain>
    </source>
</reference>
<keyword evidence="2" id="KW-1185">Reference proteome</keyword>
<comment type="caution">
    <text evidence="1">The sequence shown here is derived from an EMBL/GenBank/DDBJ whole genome shotgun (WGS) entry which is preliminary data.</text>
</comment>
<evidence type="ECO:0000313" key="2">
    <source>
        <dbReference type="Proteomes" id="UP001158986"/>
    </source>
</evidence>
<sequence length="122" mass="13843">MASRCTQQQTVFDDVLRPGCVPHNNVLRKADTSMHDPYRERIPEPGRHSSFILNHIVSRPKKTVFNRSVTNATMMSTASASAPSLVPYLLQRQHMRGQIEKTAWRPERSTCTSEGNFALFTL</sequence>
<evidence type="ECO:0000313" key="1">
    <source>
        <dbReference type="EMBL" id="CAH0515783.1"/>
    </source>
</evidence>
<dbReference type="EMBL" id="CAKLCB010000138">
    <property type="protein sequence ID" value="CAH0515783.1"/>
    <property type="molecule type" value="Genomic_DNA"/>
</dbReference>